<dbReference type="HOGENOM" id="CLU_2968665_0_0_3"/>
<proteinExistence type="predicted"/>
<sequence length="58" mass="6756">MQISQTQSCKWIPIFLTLEQFETFVLPHLHIGSRGPQPELSWHTIFNYSLKSLHTGCQ</sequence>
<evidence type="ECO:0000313" key="2">
    <source>
        <dbReference type="Proteomes" id="UP000000268"/>
    </source>
</evidence>
<evidence type="ECO:0000313" key="1">
    <source>
        <dbReference type="EMBL" id="ABW29506.1"/>
    </source>
</evidence>
<dbReference type="AlphaFoldDB" id="B0BZ61"/>
<gene>
    <name evidence="1" type="ordered locus">AM1_4530</name>
</gene>
<dbReference type="EMBL" id="CP000828">
    <property type="protein sequence ID" value="ABW29506.1"/>
    <property type="molecule type" value="Genomic_DNA"/>
</dbReference>
<reference evidence="1 2" key="1">
    <citation type="journal article" date="2008" name="Proc. Natl. Acad. Sci. U.S.A.">
        <title>Niche adaptation and genome expansion in the chlorophyll d-producing cyanobacterium Acaryochloris marina.</title>
        <authorList>
            <person name="Swingley W.D."/>
            <person name="Chen M."/>
            <person name="Cheung P.C."/>
            <person name="Conrad A.L."/>
            <person name="Dejesa L.C."/>
            <person name="Hao J."/>
            <person name="Honchak B.M."/>
            <person name="Karbach L.E."/>
            <person name="Kurdoglu A."/>
            <person name="Lahiri S."/>
            <person name="Mastrian S.D."/>
            <person name="Miyashita H."/>
            <person name="Page L."/>
            <person name="Ramakrishna P."/>
            <person name="Satoh S."/>
            <person name="Sattley W.M."/>
            <person name="Shimada Y."/>
            <person name="Taylor H.L."/>
            <person name="Tomo T."/>
            <person name="Tsuchiya T."/>
            <person name="Wang Z.T."/>
            <person name="Raymond J."/>
            <person name="Mimuro M."/>
            <person name="Blankenship R.E."/>
            <person name="Touchman J.W."/>
        </authorList>
    </citation>
    <scope>NUCLEOTIDE SEQUENCE [LARGE SCALE GENOMIC DNA]</scope>
    <source>
        <strain evidence="2">MBIC 11017</strain>
    </source>
</reference>
<dbReference type="KEGG" id="amr:AM1_4530"/>
<organism evidence="1 2">
    <name type="scientific">Acaryochloris marina (strain MBIC 11017)</name>
    <dbReference type="NCBI Taxonomy" id="329726"/>
    <lineage>
        <taxon>Bacteria</taxon>
        <taxon>Bacillati</taxon>
        <taxon>Cyanobacteriota</taxon>
        <taxon>Cyanophyceae</taxon>
        <taxon>Acaryochloridales</taxon>
        <taxon>Acaryochloridaceae</taxon>
        <taxon>Acaryochloris</taxon>
    </lineage>
</organism>
<protein>
    <submittedName>
        <fullName evidence="1">Uncharacterized protein</fullName>
    </submittedName>
</protein>
<accession>B0BZ61</accession>
<keyword evidence="2" id="KW-1185">Reference proteome</keyword>
<name>B0BZ61_ACAM1</name>
<dbReference type="Proteomes" id="UP000000268">
    <property type="component" value="Chromosome"/>
</dbReference>
<dbReference type="STRING" id="329726.AM1_4530"/>